<evidence type="ECO:0008006" key="4">
    <source>
        <dbReference type="Google" id="ProtNLM"/>
    </source>
</evidence>
<dbReference type="AlphaFoldDB" id="A0AAJ0CZS2"/>
<evidence type="ECO:0000313" key="3">
    <source>
        <dbReference type="Proteomes" id="UP001251528"/>
    </source>
</evidence>
<dbReference type="InterPro" id="IPR051283">
    <property type="entry name" value="Sec_Metabolite_Acyltrans"/>
</dbReference>
<dbReference type="Proteomes" id="UP001251528">
    <property type="component" value="Unassembled WGS sequence"/>
</dbReference>
<dbReference type="GO" id="GO:0016740">
    <property type="term" value="F:transferase activity"/>
    <property type="evidence" value="ECO:0007669"/>
    <property type="project" value="UniProtKB-KW"/>
</dbReference>
<protein>
    <recommendedName>
        <fullName evidence="4">Transferase family protein</fullName>
    </recommendedName>
</protein>
<dbReference type="EMBL" id="JASWJB010000004">
    <property type="protein sequence ID" value="KAK2616585.1"/>
    <property type="molecule type" value="Genomic_DNA"/>
</dbReference>
<proteinExistence type="predicted"/>
<dbReference type="PANTHER" id="PTHR31896">
    <property type="entry name" value="FAMILY REGULATORY PROTEIN, PUTATIVE (AFU_ORTHOLOGUE AFUA_3G14730)-RELATED"/>
    <property type="match status" value="1"/>
</dbReference>
<keyword evidence="3" id="KW-1185">Reference proteome</keyword>
<keyword evidence="1" id="KW-0808">Transferase</keyword>
<comment type="caution">
    <text evidence="2">The sequence shown here is derived from an EMBL/GenBank/DDBJ whole genome shotgun (WGS) entry which is preliminary data.</text>
</comment>
<organism evidence="2 3">
    <name type="scientific">Conoideocrella luteorostrata</name>
    <dbReference type="NCBI Taxonomy" id="1105319"/>
    <lineage>
        <taxon>Eukaryota</taxon>
        <taxon>Fungi</taxon>
        <taxon>Dikarya</taxon>
        <taxon>Ascomycota</taxon>
        <taxon>Pezizomycotina</taxon>
        <taxon>Sordariomycetes</taxon>
        <taxon>Hypocreomycetidae</taxon>
        <taxon>Hypocreales</taxon>
        <taxon>Clavicipitaceae</taxon>
        <taxon>Conoideocrella</taxon>
    </lineage>
</organism>
<dbReference type="InterPro" id="IPR023213">
    <property type="entry name" value="CAT-like_dom_sf"/>
</dbReference>
<evidence type="ECO:0000313" key="2">
    <source>
        <dbReference type="EMBL" id="KAK2616585.1"/>
    </source>
</evidence>
<sequence>MSDIEVSVVEATRLGPKANGEKAVPLSLLDCTTADFAAGSAIWLYKRPQVAGADKCSLLGYHMRNSLAATLEAYPQWCGQLKIVNSTDGSIPLEGKDFPAHARRFGRIYAHYGTPKDPGVEFVWARSSTTLQSIYPENRTTEHPLWNCHSVPLQKFMPAVALANPLQPNVKDDVGELRPLLAIQVTQLGCGAFVLALKSTHPMADAAGFMYLLRDWAKVSTSFLAGEAVPSLSPLFEPSLLDNQAAGDINASQPDQALIEKAKSLPMHRYDWWASAPTCPWPFQIPAPFATQEIEPVGKVMPWSEWNLATPVSNYIIHLTCEQVDILWERANEGVSQKLSRHDAVLAHIWSCITRARNLGGDAGPVHCDLVYGVRPSFQLSEKFLGSPIVMMNIELPGSDVAAPLGLNTVATQVRETLRKVVDPSNMAAHVHSVAYEKSPQRIWQAFLGKRHILVTTWGRTGIYDIDFGLGSSCVFAEGVVPDMDGNVLIKEAPALGKKPGQSSSSYWTDNGVDISVRICTEDMERLIKDPRLLPSGKSRSALSTKAISSKL</sequence>
<gene>
    <name evidence="2" type="ORF">QQS21_000408</name>
</gene>
<dbReference type="Pfam" id="PF02458">
    <property type="entry name" value="Transferase"/>
    <property type="match status" value="1"/>
</dbReference>
<accession>A0AAJ0CZS2</accession>
<evidence type="ECO:0000256" key="1">
    <source>
        <dbReference type="ARBA" id="ARBA00022679"/>
    </source>
</evidence>
<dbReference type="Gene3D" id="3.30.559.10">
    <property type="entry name" value="Chloramphenicol acetyltransferase-like domain"/>
    <property type="match status" value="2"/>
</dbReference>
<reference evidence="2" key="1">
    <citation type="submission" date="2023-06" db="EMBL/GenBank/DDBJ databases">
        <title>Conoideocrella luteorostrata (Hypocreales: Clavicipitaceae), a potential biocontrol fungus for elongate hemlock scale in United States Christmas tree production areas.</title>
        <authorList>
            <person name="Barrett H."/>
            <person name="Lovett B."/>
            <person name="Macias A.M."/>
            <person name="Stajich J.E."/>
            <person name="Kasson M.T."/>
        </authorList>
    </citation>
    <scope>NUCLEOTIDE SEQUENCE</scope>
    <source>
        <strain evidence="2">ARSEF 14590</strain>
    </source>
</reference>
<dbReference type="PANTHER" id="PTHR31896:SF64">
    <property type="entry name" value="TRICHOTHECENE 3-O-ACETYLTRANSFERASE"/>
    <property type="match status" value="1"/>
</dbReference>
<name>A0AAJ0CZS2_9HYPO</name>